<accession>W4SM14</accession>
<evidence type="ECO:0000256" key="1">
    <source>
        <dbReference type="SAM" id="MobiDB-lite"/>
    </source>
</evidence>
<gene>
    <name evidence="2" type="ORF">XPR_4250</name>
</gene>
<organism evidence="2 3">
    <name type="scientific">Xanthomonas arboricola pv. pruni MAFF 301420</name>
    <dbReference type="NCBI Taxonomy" id="1418095"/>
    <lineage>
        <taxon>Bacteria</taxon>
        <taxon>Pseudomonadati</taxon>
        <taxon>Pseudomonadota</taxon>
        <taxon>Gammaproteobacteria</taxon>
        <taxon>Lysobacterales</taxon>
        <taxon>Lysobacteraceae</taxon>
        <taxon>Xanthomonas</taxon>
    </lineage>
</organism>
<feature type="compositionally biased region" description="Basic residues" evidence="1">
    <location>
        <begin position="170"/>
        <end position="187"/>
    </location>
</feature>
<dbReference type="EMBL" id="BAVC01000357">
    <property type="protein sequence ID" value="GAE57615.1"/>
    <property type="molecule type" value="Genomic_DNA"/>
</dbReference>
<reference evidence="2 3" key="1">
    <citation type="submission" date="2014-01" db="EMBL/GenBank/DDBJ databases">
        <title>Genome sequence and analysis of Xanthomonas arboricola pv. pruni.</title>
        <authorList>
            <person name="Fujikawa T."/>
            <person name="Nakazono-Nagaoka E."/>
        </authorList>
    </citation>
    <scope>NUCLEOTIDE SEQUENCE [LARGE SCALE GENOMIC DNA]</scope>
    <source>
        <strain evidence="3">MAFF 301420</strain>
    </source>
</reference>
<proteinExistence type="predicted"/>
<feature type="region of interest" description="Disordered" evidence="1">
    <location>
        <begin position="1"/>
        <end position="65"/>
    </location>
</feature>
<feature type="compositionally biased region" description="Basic residues" evidence="1">
    <location>
        <begin position="25"/>
        <end position="35"/>
    </location>
</feature>
<evidence type="ECO:0000313" key="3">
    <source>
        <dbReference type="Proteomes" id="UP000019084"/>
    </source>
</evidence>
<evidence type="ECO:0000313" key="2">
    <source>
        <dbReference type="EMBL" id="GAE57615.1"/>
    </source>
</evidence>
<feature type="compositionally biased region" description="Low complexity" evidence="1">
    <location>
        <begin position="9"/>
        <end position="22"/>
    </location>
</feature>
<sequence>RSAGRRRATAAPATPHPAAATGRCRDRRTRRRRQRIGLVAAARPRPHRHRPDRTQFCPGPGRPQRPACRAVGAAGERCRPRGRQRAGCGTNRLVAATHDAVRRRRRRRRRRPYGYAPGAADRSGQRHPGLRRLLAGRRRLASSADRHRTALALCPRARRCPRAAHPADPRRHRCDGHRRRSRKRRRANSATRRPLALAAGLAHAGRSTVVAGTTQAL</sequence>
<dbReference type="AlphaFoldDB" id="W4SM14"/>
<name>W4SM14_9XANT</name>
<dbReference type="Proteomes" id="UP000019084">
    <property type="component" value="Unassembled WGS sequence"/>
</dbReference>
<feature type="region of interest" description="Disordered" evidence="1">
    <location>
        <begin position="99"/>
        <end position="126"/>
    </location>
</feature>
<feature type="non-terminal residue" evidence="2">
    <location>
        <position position="217"/>
    </location>
</feature>
<feature type="non-terminal residue" evidence="2">
    <location>
        <position position="1"/>
    </location>
</feature>
<comment type="caution">
    <text evidence="2">The sequence shown here is derived from an EMBL/GenBank/DDBJ whole genome shotgun (WGS) entry which is preliminary data.</text>
</comment>
<protein>
    <submittedName>
        <fullName evidence="2">Uncharacterized protein</fullName>
    </submittedName>
</protein>
<feature type="region of interest" description="Disordered" evidence="1">
    <location>
        <begin position="160"/>
        <end position="193"/>
    </location>
</feature>
<feature type="compositionally biased region" description="Basic residues" evidence="1">
    <location>
        <begin position="101"/>
        <end position="112"/>
    </location>
</feature>